<dbReference type="Gene3D" id="3.90.1300.10">
    <property type="entry name" value="Amidase signature (AS) domain"/>
    <property type="match status" value="1"/>
</dbReference>
<dbReference type="Pfam" id="PF01425">
    <property type="entry name" value="Amidase"/>
    <property type="match status" value="1"/>
</dbReference>
<dbReference type="SUPFAM" id="SSF75304">
    <property type="entry name" value="Amidase signature (AS) enzymes"/>
    <property type="match status" value="1"/>
</dbReference>
<keyword evidence="3" id="KW-1185">Reference proteome</keyword>
<gene>
    <name evidence="2" type="ORF">LVIROSA_LOCUS6392</name>
</gene>
<dbReference type="InterPro" id="IPR023631">
    <property type="entry name" value="Amidase_dom"/>
</dbReference>
<sequence>MRYELKLNPLYRAVIEVNPYAFHEVEKADEERKANPPTSHFGLHGIPILVKDFIATKDKLNTTAKSYTLLKSVDPWDVGVVKKLRESWTIILGKASLNE</sequence>
<protein>
    <recommendedName>
        <fullName evidence="1">Amidase domain-containing protein</fullName>
    </recommendedName>
</protein>
<evidence type="ECO:0000259" key="1">
    <source>
        <dbReference type="Pfam" id="PF01425"/>
    </source>
</evidence>
<proteinExistence type="predicted"/>
<evidence type="ECO:0000313" key="3">
    <source>
        <dbReference type="Proteomes" id="UP001157418"/>
    </source>
</evidence>
<dbReference type="InterPro" id="IPR036928">
    <property type="entry name" value="AS_sf"/>
</dbReference>
<dbReference type="PANTHER" id="PTHR42678">
    <property type="entry name" value="AMIDASE"/>
    <property type="match status" value="1"/>
</dbReference>
<dbReference type="PANTHER" id="PTHR42678:SF34">
    <property type="entry name" value="OS04G0183300 PROTEIN"/>
    <property type="match status" value="1"/>
</dbReference>
<evidence type="ECO:0000313" key="2">
    <source>
        <dbReference type="EMBL" id="CAH1418819.1"/>
    </source>
</evidence>
<name>A0AAU9M429_9ASTR</name>
<comment type="caution">
    <text evidence="2">The sequence shown here is derived from an EMBL/GenBank/DDBJ whole genome shotgun (WGS) entry which is preliminary data.</text>
</comment>
<dbReference type="Proteomes" id="UP001157418">
    <property type="component" value="Unassembled WGS sequence"/>
</dbReference>
<accession>A0AAU9M429</accession>
<dbReference type="AlphaFoldDB" id="A0AAU9M429"/>
<reference evidence="2 3" key="1">
    <citation type="submission" date="2022-01" db="EMBL/GenBank/DDBJ databases">
        <authorList>
            <person name="Xiong W."/>
            <person name="Schranz E."/>
        </authorList>
    </citation>
    <scope>NUCLEOTIDE SEQUENCE [LARGE SCALE GENOMIC DNA]</scope>
</reference>
<feature type="domain" description="Amidase" evidence="1">
    <location>
        <begin position="8"/>
        <end position="99"/>
    </location>
</feature>
<dbReference type="EMBL" id="CAKMRJ010000113">
    <property type="protein sequence ID" value="CAH1418819.1"/>
    <property type="molecule type" value="Genomic_DNA"/>
</dbReference>
<organism evidence="2 3">
    <name type="scientific">Lactuca virosa</name>
    <dbReference type="NCBI Taxonomy" id="75947"/>
    <lineage>
        <taxon>Eukaryota</taxon>
        <taxon>Viridiplantae</taxon>
        <taxon>Streptophyta</taxon>
        <taxon>Embryophyta</taxon>
        <taxon>Tracheophyta</taxon>
        <taxon>Spermatophyta</taxon>
        <taxon>Magnoliopsida</taxon>
        <taxon>eudicotyledons</taxon>
        <taxon>Gunneridae</taxon>
        <taxon>Pentapetalae</taxon>
        <taxon>asterids</taxon>
        <taxon>campanulids</taxon>
        <taxon>Asterales</taxon>
        <taxon>Asteraceae</taxon>
        <taxon>Cichorioideae</taxon>
        <taxon>Cichorieae</taxon>
        <taxon>Lactucinae</taxon>
        <taxon>Lactuca</taxon>
    </lineage>
</organism>